<gene>
    <name evidence="2" type="ORF">LNAOJCKE_0983</name>
</gene>
<dbReference type="InterPro" id="IPR047771">
    <property type="entry name" value="Radical_SAM_STM4011-like"/>
</dbReference>
<reference evidence="2" key="2">
    <citation type="submission" date="2021-08" db="EMBL/GenBank/DDBJ databases">
        <authorList>
            <person name="Tani A."/>
            <person name="Ola A."/>
            <person name="Ogura Y."/>
            <person name="Katsura K."/>
            <person name="Hayashi T."/>
        </authorList>
    </citation>
    <scope>NUCLEOTIDE SEQUENCE</scope>
    <source>
        <strain evidence="2">NBRC 15686</strain>
    </source>
</reference>
<evidence type="ECO:0000256" key="1">
    <source>
        <dbReference type="SAM" id="MobiDB-lite"/>
    </source>
</evidence>
<dbReference type="RefSeq" id="WP_238222812.1">
    <property type="nucleotide sequence ID" value="NZ_BAAADH010000008.1"/>
</dbReference>
<dbReference type="NCBIfam" id="NF038073">
    <property type="entry name" value="rSAM_STM4011"/>
    <property type="match status" value="1"/>
</dbReference>
<reference evidence="2" key="1">
    <citation type="journal article" date="2021" name="Front. Microbiol.">
        <title>Comprehensive Comparative Genomics and Phenotyping of Methylobacterium Species.</title>
        <authorList>
            <person name="Alessa O."/>
            <person name="Ogura Y."/>
            <person name="Fujitani Y."/>
            <person name="Takami H."/>
            <person name="Hayashi T."/>
            <person name="Sahin N."/>
            <person name="Tani A."/>
        </authorList>
    </citation>
    <scope>NUCLEOTIDE SEQUENCE</scope>
    <source>
        <strain evidence="2">NBRC 15686</strain>
    </source>
</reference>
<feature type="region of interest" description="Disordered" evidence="1">
    <location>
        <begin position="290"/>
        <end position="324"/>
    </location>
</feature>
<evidence type="ECO:0000313" key="3">
    <source>
        <dbReference type="Proteomes" id="UP001055039"/>
    </source>
</evidence>
<dbReference type="Gene3D" id="3.20.20.70">
    <property type="entry name" value="Aldolase class I"/>
    <property type="match status" value="1"/>
</dbReference>
<name>A0ABQ4UDC7_9HYPH</name>
<dbReference type="EMBL" id="BPRC01000001">
    <property type="protein sequence ID" value="GJE63785.1"/>
    <property type="molecule type" value="Genomic_DNA"/>
</dbReference>
<proteinExistence type="predicted"/>
<keyword evidence="3" id="KW-1185">Reference proteome</keyword>
<evidence type="ECO:0008006" key="4">
    <source>
        <dbReference type="Google" id="ProtNLM"/>
    </source>
</evidence>
<comment type="caution">
    <text evidence="2">The sequence shown here is derived from an EMBL/GenBank/DDBJ whole genome shotgun (WGS) entry which is preliminary data.</text>
</comment>
<dbReference type="SUPFAM" id="SSF102114">
    <property type="entry name" value="Radical SAM enzymes"/>
    <property type="match status" value="1"/>
</dbReference>
<accession>A0ABQ4UDC7</accession>
<dbReference type="Proteomes" id="UP001055039">
    <property type="component" value="Unassembled WGS sequence"/>
</dbReference>
<organism evidence="2 3">
    <name type="scientific">Methylorubrum aminovorans</name>
    <dbReference type="NCBI Taxonomy" id="269069"/>
    <lineage>
        <taxon>Bacteria</taxon>
        <taxon>Pseudomonadati</taxon>
        <taxon>Pseudomonadota</taxon>
        <taxon>Alphaproteobacteria</taxon>
        <taxon>Hyphomicrobiales</taxon>
        <taxon>Methylobacteriaceae</taxon>
        <taxon>Methylorubrum</taxon>
    </lineage>
</organism>
<sequence>MAGAPLDILYRGPLASCNYACPYCPFAKRRDSRETLRRDAEQLARFVDWAGGQTQRSLGILFTPWGEALIRPAYRSAMAALSRMPHVRRVAAQTNLSWPTGWLDGCDPERVAFWCTFHPGETPLDRFLGRCAELDARGISYSVGIVGKREHFDALAALRQRLRPEIYLWVNAYRDEGATYYGPDELALLRAVDPLFDLNRTGIRSRGRACATGESVVSVDGDGEVRRCHVVPARIGNLYDPDFDAALKPRPCPLAQCRCHIGYAHMPHLGFRELFGPGLLERALPHPAATLNAGGATGPAGRARRSSSATQSATPSAAMRSTPS</sequence>
<protein>
    <recommendedName>
        <fullName evidence="4">Radical SAM protein</fullName>
    </recommendedName>
</protein>
<evidence type="ECO:0000313" key="2">
    <source>
        <dbReference type="EMBL" id="GJE63785.1"/>
    </source>
</evidence>
<dbReference type="CDD" id="cd01335">
    <property type="entry name" value="Radical_SAM"/>
    <property type="match status" value="1"/>
</dbReference>
<dbReference type="InterPro" id="IPR013785">
    <property type="entry name" value="Aldolase_TIM"/>
</dbReference>
<feature type="compositionally biased region" description="Low complexity" evidence="1">
    <location>
        <begin position="306"/>
        <end position="318"/>
    </location>
</feature>
<dbReference type="InterPro" id="IPR058240">
    <property type="entry name" value="rSAM_sf"/>
</dbReference>